<reference evidence="7" key="1">
    <citation type="submission" date="2022-08" db="UniProtKB">
        <authorList>
            <consortium name="EnsemblMetazoa"/>
        </authorList>
    </citation>
    <scope>IDENTIFICATION</scope>
    <source>
        <strain evidence="7">05x7-T-G4-1.051#20</strain>
    </source>
</reference>
<dbReference type="PANTHER" id="PTHR13430">
    <property type="match status" value="1"/>
</dbReference>
<dbReference type="GO" id="GO:0005829">
    <property type="term" value="C:cytosol"/>
    <property type="evidence" value="ECO:0007669"/>
    <property type="project" value="TreeGrafter"/>
</dbReference>
<dbReference type="AlphaFoldDB" id="A0A8W8KWR3"/>
<evidence type="ECO:0000256" key="4">
    <source>
        <dbReference type="RuleBase" id="RU361214"/>
    </source>
</evidence>
<dbReference type="Pfam" id="PF10033">
    <property type="entry name" value="ATG13"/>
    <property type="match status" value="1"/>
</dbReference>
<dbReference type="GO" id="GO:0034497">
    <property type="term" value="P:protein localization to phagophore assembly site"/>
    <property type="evidence" value="ECO:0007669"/>
    <property type="project" value="TreeGrafter"/>
</dbReference>
<proteinExistence type="inferred from homology"/>
<dbReference type="GO" id="GO:0000423">
    <property type="term" value="P:mitophagy"/>
    <property type="evidence" value="ECO:0007669"/>
    <property type="project" value="TreeGrafter"/>
</dbReference>
<evidence type="ECO:0000256" key="1">
    <source>
        <dbReference type="ARBA" id="ARBA00004329"/>
    </source>
</evidence>
<accession>A0A8W8KWR3</accession>
<evidence type="ECO:0000259" key="6">
    <source>
        <dbReference type="Pfam" id="PF10033"/>
    </source>
</evidence>
<dbReference type="GO" id="GO:0034727">
    <property type="term" value="P:piecemeal microautophagy of the nucleus"/>
    <property type="evidence" value="ECO:0007669"/>
    <property type="project" value="TreeGrafter"/>
</dbReference>
<name>A0A8W8KWR3_MAGGI</name>
<dbReference type="InterPro" id="IPR036570">
    <property type="entry name" value="HORMA_dom_sf"/>
</dbReference>
<evidence type="ECO:0000256" key="2">
    <source>
        <dbReference type="ARBA" id="ARBA00007341"/>
    </source>
</evidence>
<evidence type="ECO:0000313" key="7">
    <source>
        <dbReference type="EnsemblMetazoa" id="G25608.5:cds"/>
    </source>
</evidence>
<feature type="region of interest" description="Disordered" evidence="5">
    <location>
        <begin position="373"/>
        <end position="407"/>
    </location>
</feature>
<dbReference type="PANTHER" id="PTHR13430:SF4">
    <property type="entry name" value="AUTOPHAGY-RELATED PROTEIN 13"/>
    <property type="match status" value="1"/>
</dbReference>
<organism evidence="7 8">
    <name type="scientific">Magallana gigas</name>
    <name type="common">Pacific oyster</name>
    <name type="synonym">Crassostrea gigas</name>
    <dbReference type="NCBI Taxonomy" id="29159"/>
    <lineage>
        <taxon>Eukaryota</taxon>
        <taxon>Metazoa</taxon>
        <taxon>Spiralia</taxon>
        <taxon>Lophotrochozoa</taxon>
        <taxon>Mollusca</taxon>
        <taxon>Bivalvia</taxon>
        <taxon>Autobranchia</taxon>
        <taxon>Pteriomorphia</taxon>
        <taxon>Ostreida</taxon>
        <taxon>Ostreoidea</taxon>
        <taxon>Ostreidae</taxon>
        <taxon>Magallana</taxon>
    </lineage>
</organism>
<dbReference type="GO" id="GO:1990316">
    <property type="term" value="C:Atg1/ULK1 kinase complex"/>
    <property type="evidence" value="ECO:0007669"/>
    <property type="project" value="InterPro"/>
</dbReference>
<dbReference type="Proteomes" id="UP000005408">
    <property type="component" value="Unassembled WGS sequence"/>
</dbReference>
<evidence type="ECO:0000256" key="3">
    <source>
        <dbReference type="ARBA" id="ARBA00023006"/>
    </source>
</evidence>
<dbReference type="EnsemblMetazoa" id="G25608.5">
    <property type="protein sequence ID" value="G25608.5:cds"/>
    <property type="gene ID" value="G25608"/>
</dbReference>
<feature type="compositionally biased region" description="Polar residues" evidence="5">
    <location>
        <begin position="395"/>
        <end position="407"/>
    </location>
</feature>
<comment type="similarity">
    <text evidence="2 4">Belongs to the ATG13 family. Metazoan subfamily.</text>
</comment>
<evidence type="ECO:0000313" key="8">
    <source>
        <dbReference type="Proteomes" id="UP000005408"/>
    </source>
</evidence>
<evidence type="ECO:0000256" key="5">
    <source>
        <dbReference type="SAM" id="MobiDB-lite"/>
    </source>
</evidence>
<feature type="domain" description="Autophagy-related protein 13 N-terminal" evidence="6">
    <location>
        <begin position="85"/>
        <end position="195"/>
    </location>
</feature>
<dbReference type="GO" id="GO:0000407">
    <property type="term" value="C:phagophore assembly site"/>
    <property type="evidence" value="ECO:0007669"/>
    <property type="project" value="UniProtKB-SubCell"/>
</dbReference>
<dbReference type="InterPro" id="IPR018731">
    <property type="entry name" value="Atg13_N"/>
</dbReference>
<protein>
    <recommendedName>
        <fullName evidence="4">Autophagy-related protein 13</fullName>
    </recommendedName>
</protein>
<dbReference type="Gene3D" id="3.30.900.10">
    <property type="entry name" value="HORMA domain"/>
    <property type="match status" value="1"/>
</dbReference>
<sequence>MSKLSQQDRKDLEKFTKFLIYKSLQIIVQSRLGEKIQAKSKPFSSGADWFNLAIKDIAEVHNETKKALVSQTALLSQNVCVEISLKTSEGDSMVLETWYIGLNKETCDVNARISYTVYNRMGIALKTLFSISRVTPAYKLSRQQGANADEYVICYRFYQGDPQFFMLGDNYQTIKVGSVPTPVGTIYINLAYRTKLLITPQKSCKAIPIEVKDDHFKKDNSPRRPTTPKPCSLGFRSVGEKTNKFTMLQNSTSEDLFGDGVDGQDLCSTTFDNSPGEAFLLGMTQHGLVPPNIQQKTALKTDNRENNEAPKKQENVEKQLSFTSYQKVGAFAQNRNSKEINNTDLEDVPFLNLLQAEGKSEVKMTVQRELQNDIESNEQVSSNKSEEEKSLEQALSPSESISSNTSAPDDFVMVELKTPFAGADPNQDLGKFYRECQGAPQLTMCSGETNVTEALAEISSQIQMFESNIEGFDDFVTSITESVTVE</sequence>
<keyword evidence="3 4" id="KW-0072">Autophagy</keyword>
<comment type="subcellular location">
    <subcellularLocation>
        <location evidence="1">Preautophagosomal structure</location>
    </subcellularLocation>
</comment>
<keyword evidence="8" id="KW-1185">Reference proteome</keyword>
<dbReference type="InterPro" id="IPR040182">
    <property type="entry name" value="ATG13"/>
</dbReference>